<dbReference type="Pfam" id="PF10180">
    <property type="entry name" value="WKF"/>
    <property type="match status" value="1"/>
</dbReference>
<feature type="compositionally biased region" description="Basic and acidic residues" evidence="1">
    <location>
        <begin position="324"/>
        <end position="335"/>
    </location>
</feature>
<evidence type="ECO:0000313" key="4">
    <source>
        <dbReference type="WBParaSite" id="maker-E.canG7_contigs_2984-snap-gene-0.47-mRNA-1"/>
    </source>
</evidence>
<evidence type="ECO:0000256" key="1">
    <source>
        <dbReference type="SAM" id="MobiDB-lite"/>
    </source>
</evidence>
<dbReference type="PANTHER" id="PTHR22306">
    <property type="entry name" value="CHROMOSOME 7 OPEN READING FRAME 50"/>
    <property type="match status" value="1"/>
</dbReference>
<reference evidence="4" key="1">
    <citation type="submission" date="2022-11" db="UniProtKB">
        <authorList>
            <consortium name="WormBaseParasite"/>
        </authorList>
    </citation>
    <scope>IDENTIFICATION</scope>
</reference>
<evidence type="ECO:0000259" key="2">
    <source>
        <dbReference type="Pfam" id="PF10180"/>
    </source>
</evidence>
<feature type="compositionally biased region" description="Basic and acidic residues" evidence="1">
    <location>
        <begin position="215"/>
        <end position="233"/>
    </location>
</feature>
<feature type="compositionally biased region" description="Basic residues" evidence="1">
    <location>
        <begin position="293"/>
        <end position="323"/>
    </location>
</feature>
<feature type="region of interest" description="Disordered" evidence="1">
    <location>
        <begin position="146"/>
        <end position="233"/>
    </location>
</feature>
<organism evidence="3 4">
    <name type="scientific">Echinococcus canadensis</name>
    <dbReference type="NCBI Taxonomy" id="519352"/>
    <lineage>
        <taxon>Eukaryota</taxon>
        <taxon>Metazoa</taxon>
        <taxon>Spiralia</taxon>
        <taxon>Lophotrochozoa</taxon>
        <taxon>Platyhelminthes</taxon>
        <taxon>Cestoda</taxon>
        <taxon>Eucestoda</taxon>
        <taxon>Cyclophyllidea</taxon>
        <taxon>Taeniidae</taxon>
        <taxon>Echinococcus</taxon>
        <taxon>Echinococcus canadensis group</taxon>
    </lineage>
</organism>
<protein>
    <submittedName>
        <fullName evidence="4">WKF domain-containing protein</fullName>
    </submittedName>
</protein>
<keyword evidence="3" id="KW-1185">Reference proteome</keyword>
<accession>A0A915EXS1</accession>
<dbReference type="AlphaFoldDB" id="A0A915EXS1"/>
<name>A0A915EXS1_9CEST</name>
<feature type="domain" description="WKF" evidence="2">
    <location>
        <begin position="345"/>
        <end position="407"/>
    </location>
</feature>
<feature type="compositionally biased region" description="Basic and acidic residues" evidence="1">
    <location>
        <begin position="271"/>
        <end position="292"/>
    </location>
</feature>
<dbReference type="Proteomes" id="UP000887562">
    <property type="component" value="Unplaced"/>
</dbReference>
<proteinExistence type="predicted"/>
<feature type="region of interest" description="Disordered" evidence="1">
    <location>
        <begin position="271"/>
        <end position="335"/>
    </location>
</feature>
<dbReference type="PANTHER" id="PTHR22306:SF2">
    <property type="entry name" value="CHROMOSOME 7 OPEN READING FRAME 50"/>
    <property type="match status" value="1"/>
</dbReference>
<sequence>SDDFGLISRRLYESDDFIATLSTRVKRDEFVLLERVFSQYSACDGELLFFDVVRFCGRLYFQMGAERLDWANLMACSDTTSYYFSHNESLDILISNKVVLFPTSNAVSSSGEVVVIKGKMTIEAVLKSSKKHKKLLDFNKGLQAAEEDRQSSGRKRSAKLAEANDSRTTEVNAEIEASKPTEKRKRSPAAATDSIEDGEEVSKRRHKSKRVSFGDVEKSKKKSVEAEKPETTKKSVKFAKKLVALGSQSTESKSKPKVSILKAPPLSAKTLREGSEVEKVNDADENVAETKSRKPKKSKNALKRIKWVKRHRKKTLSRRKRRANRELARSRPQRDAEQHLSEAIEYLNAWYSSPETWKYKKVAQLTLIKHAFNPVLIDEETFELLLHYLAGVQGAVVDRLRSMCQQIIDSGGEPPESPTFPLSIPSEWQASSVVVERATKMLEFVLSSAAGMDIKSVISRATYCLPPFLKFVGRDRLSFVPSSFARCIYTPTSLFVQHLQNFRVDGFVKTAEPRNARLIECKICLHVQGAPTPPWCRFVSFRYIVSWSAVLCWVGLASSLLSHSRLY</sequence>
<dbReference type="WBParaSite" id="maker-E.canG7_contigs_2984-snap-gene-0.47-mRNA-1">
    <property type="protein sequence ID" value="maker-E.canG7_contigs_2984-snap-gene-0.47-mRNA-1"/>
    <property type="gene ID" value="EcG7_03119"/>
</dbReference>
<evidence type="ECO:0000313" key="3">
    <source>
        <dbReference type="Proteomes" id="UP000887562"/>
    </source>
</evidence>
<dbReference type="InterPro" id="IPR019327">
    <property type="entry name" value="WKF"/>
</dbReference>